<dbReference type="Pfam" id="PF13660">
    <property type="entry name" value="DUF4147"/>
    <property type="match status" value="1"/>
</dbReference>
<dbReference type="Gene3D" id="3.40.50.10180">
    <property type="entry name" value="Glycerate kinase, MOFRL-like N-terminal domain"/>
    <property type="match status" value="1"/>
</dbReference>
<comment type="caution">
    <text evidence="11">The sequence shown here is derived from an EMBL/GenBank/DDBJ whole genome shotgun (WGS) entry which is preliminary data.</text>
</comment>
<evidence type="ECO:0000256" key="6">
    <source>
        <dbReference type="ARBA" id="ARBA00022741"/>
    </source>
</evidence>
<evidence type="ECO:0000256" key="2">
    <source>
        <dbReference type="ARBA" id="ARBA00005393"/>
    </source>
</evidence>
<evidence type="ECO:0000256" key="8">
    <source>
        <dbReference type="ARBA" id="ARBA00022840"/>
    </source>
</evidence>
<proteinExistence type="inferred from homology"/>
<dbReference type="AlphaFoldDB" id="A0AAD8G377"/>
<keyword evidence="6" id="KW-0547">Nucleotide-binding</keyword>
<evidence type="ECO:0000313" key="11">
    <source>
        <dbReference type="EMBL" id="KAK1161357.1"/>
    </source>
</evidence>
<evidence type="ECO:0000313" key="12">
    <source>
        <dbReference type="Proteomes" id="UP001230051"/>
    </source>
</evidence>
<evidence type="ECO:0000256" key="5">
    <source>
        <dbReference type="ARBA" id="ARBA00022679"/>
    </source>
</evidence>
<organism evidence="11 12">
    <name type="scientific">Acipenser oxyrinchus oxyrinchus</name>
    <dbReference type="NCBI Taxonomy" id="40147"/>
    <lineage>
        <taxon>Eukaryota</taxon>
        <taxon>Metazoa</taxon>
        <taxon>Chordata</taxon>
        <taxon>Craniata</taxon>
        <taxon>Vertebrata</taxon>
        <taxon>Euteleostomi</taxon>
        <taxon>Actinopterygii</taxon>
        <taxon>Chondrostei</taxon>
        <taxon>Acipenseriformes</taxon>
        <taxon>Acipenseridae</taxon>
        <taxon>Acipenser</taxon>
    </lineage>
</organism>
<feature type="domain" description="MOFRL" evidence="9">
    <location>
        <begin position="398"/>
        <end position="513"/>
    </location>
</feature>
<gene>
    <name evidence="11" type="primary">glyctk</name>
    <name evidence="11" type="ORF">AOXY_G18854</name>
</gene>
<reference evidence="11" key="1">
    <citation type="submission" date="2022-02" db="EMBL/GenBank/DDBJ databases">
        <title>Atlantic sturgeon de novo genome assembly.</title>
        <authorList>
            <person name="Stock M."/>
            <person name="Klopp C."/>
            <person name="Guiguen Y."/>
            <person name="Cabau C."/>
            <person name="Parinello H."/>
            <person name="Santidrian Yebra-Pimentel E."/>
            <person name="Kuhl H."/>
            <person name="Dirks R.P."/>
            <person name="Guessner J."/>
            <person name="Wuertz S."/>
            <person name="Du K."/>
            <person name="Schartl M."/>
        </authorList>
    </citation>
    <scope>NUCLEOTIDE SEQUENCE</scope>
    <source>
        <strain evidence="11">STURGEONOMICS-FGT-2020</strain>
        <tissue evidence="11">Whole blood</tissue>
    </source>
</reference>
<dbReference type="EC" id="2.7.1.31" evidence="3"/>
<evidence type="ECO:0000256" key="4">
    <source>
        <dbReference type="ARBA" id="ARBA00020720"/>
    </source>
</evidence>
<dbReference type="PANTHER" id="PTHR12227">
    <property type="entry name" value="GLYCERATE KINASE"/>
    <property type="match status" value="1"/>
</dbReference>
<protein>
    <recommendedName>
        <fullName evidence="4">Glycerate kinase</fullName>
        <ecNumber evidence="3">2.7.1.31</ecNumber>
    </recommendedName>
</protein>
<dbReference type="Pfam" id="PF05161">
    <property type="entry name" value="MOFRL"/>
    <property type="match status" value="1"/>
</dbReference>
<dbReference type="Gene3D" id="3.40.1480.10">
    <property type="entry name" value="MOFRL domain"/>
    <property type="match status" value="1"/>
</dbReference>
<evidence type="ECO:0000259" key="10">
    <source>
        <dbReference type="Pfam" id="PF13660"/>
    </source>
</evidence>
<comment type="catalytic activity">
    <reaction evidence="1">
        <text>(R)-glycerate + ATP = (2R)-3-phosphoglycerate + ADP + H(+)</text>
        <dbReference type="Rhea" id="RHEA:23516"/>
        <dbReference type="ChEBI" id="CHEBI:15378"/>
        <dbReference type="ChEBI" id="CHEBI:16659"/>
        <dbReference type="ChEBI" id="CHEBI:30616"/>
        <dbReference type="ChEBI" id="CHEBI:58272"/>
        <dbReference type="ChEBI" id="CHEBI:456216"/>
        <dbReference type="EC" id="2.7.1.31"/>
    </reaction>
</comment>
<sequence length="535" mass="55151">MASGLCGAAGSVLLSSAPWGLGRRSRRMMTLWTQGREVFGAAVSAVLPENMMHGSLALRGERLLVDGRSFAPTGNVHLVGFGKAVLGMAAAAERILGDHLVRGVVSVPHGIQEALRQAGKGEMLLGPDSRITVLEGARHNLPDRDAMEAASAIRELASGLTEQDLLLVLISGGGSALLPAPTPPITLEEKQSLTRQLAARGATIQELNTLRKALSQLKGGGLARCAHPAQVVSLILSDVIADPPELIASGPTVPSPADPGECWAILERYGLRSSLPQSVRDVLSGLGGADMGQGQAGSGLVHNAVIGSNALALEAASARARELGFLPVVLSHAVCGEVQAVSRLYGLLVRFASQAQSEEGLEGSLREAILGMGLEVGVPDRDLLHTLKVLEECRGGALCLLSGGEPTVQLRGKGKGGRNQELALRVAVELAQGVSSLPAPLGVAFLSGGTDGQDGPTDAAGAIADPLLVSEAREQGLDPAEFLDNNDSYTFFTRLSGGDRLIRTGLTGTNVMDVHLVLIQGEEAGSGAHAAAGRS</sequence>
<dbReference type="EMBL" id="JAGXEW010000018">
    <property type="protein sequence ID" value="KAK1161357.1"/>
    <property type="molecule type" value="Genomic_DNA"/>
</dbReference>
<accession>A0AAD8G377</accession>
<dbReference type="InterPro" id="IPR007835">
    <property type="entry name" value="MOFRL"/>
</dbReference>
<dbReference type="Proteomes" id="UP001230051">
    <property type="component" value="Unassembled WGS sequence"/>
</dbReference>
<evidence type="ECO:0000256" key="3">
    <source>
        <dbReference type="ARBA" id="ARBA00012101"/>
    </source>
</evidence>
<evidence type="ECO:0000259" key="9">
    <source>
        <dbReference type="Pfam" id="PF05161"/>
    </source>
</evidence>
<dbReference type="InterPro" id="IPR025286">
    <property type="entry name" value="MOFRL_assoc_dom"/>
</dbReference>
<dbReference type="InterPro" id="IPR037035">
    <property type="entry name" value="GK-like_C_sf"/>
</dbReference>
<dbReference type="PANTHER" id="PTHR12227:SF0">
    <property type="entry name" value="GLYCERATE KINASE"/>
    <property type="match status" value="1"/>
</dbReference>
<keyword evidence="12" id="KW-1185">Reference proteome</keyword>
<dbReference type="GO" id="GO:0005524">
    <property type="term" value="F:ATP binding"/>
    <property type="evidence" value="ECO:0007669"/>
    <property type="project" value="UniProtKB-KW"/>
</dbReference>
<dbReference type="GO" id="GO:0005737">
    <property type="term" value="C:cytoplasm"/>
    <property type="evidence" value="ECO:0007669"/>
    <property type="project" value="TreeGrafter"/>
</dbReference>
<evidence type="ECO:0000256" key="7">
    <source>
        <dbReference type="ARBA" id="ARBA00022777"/>
    </source>
</evidence>
<dbReference type="InterPro" id="IPR039760">
    <property type="entry name" value="MOFRL_protein"/>
</dbReference>
<comment type="similarity">
    <text evidence="2">Belongs to the glycerate kinase type-2 family.</text>
</comment>
<name>A0AAD8G377_ACIOX</name>
<evidence type="ECO:0000256" key="1">
    <source>
        <dbReference type="ARBA" id="ARBA00000694"/>
    </source>
</evidence>
<dbReference type="SUPFAM" id="SSF82544">
    <property type="entry name" value="GckA/TtuD-like"/>
    <property type="match status" value="1"/>
</dbReference>
<dbReference type="GO" id="GO:0008887">
    <property type="term" value="F:glycerate kinase activity"/>
    <property type="evidence" value="ECO:0007669"/>
    <property type="project" value="UniProtKB-EC"/>
</dbReference>
<feature type="domain" description="MOFRL-associated" evidence="10">
    <location>
        <begin position="36"/>
        <end position="283"/>
    </location>
</feature>
<keyword evidence="5" id="KW-0808">Transferase</keyword>
<keyword evidence="7 11" id="KW-0418">Kinase</keyword>
<keyword evidence="8" id="KW-0067">ATP-binding</keyword>
<dbReference type="InterPro" id="IPR038614">
    <property type="entry name" value="GK_N_sf"/>
</dbReference>
<dbReference type="FunFam" id="3.40.50.10180:FF:000001">
    <property type="entry name" value="Glycerate kinase"/>
    <property type="match status" value="1"/>
</dbReference>